<evidence type="ECO:0000313" key="2">
    <source>
        <dbReference type="Proteomes" id="UP000600026"/>
    </source>
</evidence>
<organism evidence="1 2">
    <name type="scientific">Streptomyces xanthophaeus</name>
    <dbReference type="NCBI Taxonomy" id="67385"/>
    <lineage>
        <taxon>Bacteria</taxon>
        <taxon>Bacillati</taxon>
        <taxon>Actinomycetota</taxon>
        <taxon>Actinomycetes</taxon>
        <taxon>Kitasatosporales</taxon>
        <taxon>Streptomycetaceae</taxon>
        <taxon>Streptomyces</taxon>
    </lineage>
</organism>
<evidence type="ECO:0000313" key="1">
    <source>
        <dbReference type="EMBL" id="GHI89169.1"/>
    </source>
</evidence>
<keyword evidence="2" id="KW-1185">Reference proteome</keyword>
<dbReference type="EMBL" id="BNEE01000006">
    <property type="protein sequence ID" value="GHI89169.1"/>
    <property type="molecule type" value="Genomic_DNA"/>
</dbReference>
<gene>
    <name evidence="1" type="ORF">Sxan_65330</name>
</gene>
<accession>A0A919H7Y1</accession>
<dbReference type="Proteomes" id="UP000600026">
    <property type="component" value="Unassembled WGS sequence"/>
</dbReference>
<comment type="caution">
    <text evidence="1">The sequence shown here is derived from an EMBL/GenBank/DDBJ whole genome shotgun (WGS) entry which is preliminary data.</text>
</comment>
<dbReference type="AlphaFoldDB" id="A0A919H7Y1"/>
<protein>
    <submittedName>
        <fullName evidence="1">Uncharacterized protein</fullName>
    </submittedName>
</protein>
<proteinExistence type="predicted"/>
<sequence length="66" mass="6770">MLPWRRSRPGRTAARAWSVLGPRGGWMAAADRRDAGWAAGAKALPPAGPVPPGPVCRAGALSIVIG</sequence>
<reference evidence="1" key="1">
    <citation type="submission" date="2020-09" db="EMBL/GenBank/DDBJ databases">
        <title>Whole genome shotgun sequence of Streptomyces xanthophaeus NBRC 12829.</title>
        <authorList>
            <person name="Komaki H."/>
            <person name="Tamura T."/>
        </authorList>
    </citation>
    <scope>NUCLEOTIDE SEQUENCE</scope>
    <source>
        <strain evidence="1">NBRC 12829</strain>
    </source>
</reference>
<name>A0A919H7Y1_9ACTN</name>